<dbReference type="Proteomes" id="UP001218188">
    <property type="component" value="Unassembled WGS sequence"/>
</dbReference>
<organism evidence="1 2">
    <name type="scientific">Mycena alexandri</name>
    <dbReference type="NCBI Taxonomy" id="1745969"/>
    <lineage>
        <taxon>Eukaryota</taxon>
        <taxon>Fungi</taxon>
        <taxon>Dikarya</taxon>
        <taxon>Basidiomycota</taxon>
        <taxon>Agaricomycotina</taxon>
        <taxon>Agaricomycetes</taxon>
        <taxon>Agaricomycetidae</taxon>
        <taxon>Agaricales</taxon>
        <taxon>Marasmiineae</taxon>
        <taxon>Mycenaceae</taxon>
        <taxon>Mycena</taxon>
    </lineage>
</organism>
<dbReference type="EMBL" id="JARJCM010000019">
    <property type="protein sequence ID" value="KAJ7040894.1"/>
    <property type="molecule type" value="Genomic_DNA"/>
</dbReference>
<evidence type="ECO:0000313" key="2">
    <source>
        <dbReference type="Proteomes" id="UP001218188"/>
    </source>
</evidence>
<dbReference type="Gene3D" id="3.10.120.10">
    <property type="entry name" value="Cytochrome b5-like heme/steroid binding domain"/>
    <property type="match status" value="1"/>
</dbReference>
<feature type="non-terminal residue" evidence="1">
    <location>
        <position position="1"/>
    </location>
</feature>
<protein>
    <submittedName>
        <fullName evidence="1">Uncharacterized protein</fullName>
    </submittedName>
</protein>
<accession>A0AAD6T6U0</accession>
<dbReference type="AlphaFoldDB" id="A0AAD6T6U0"/>
<dbReference type="SUPFAM" id="SSF55856">
    <property type="entry name" value="Cytochrome b5-like heme/steroid binding domain"/>
    <property type="match status" value="1"/>
</dbReference>
<proteinExistence type="predicted"/>
<keyword evidence="2" id="KW-1185">Reference proteome</keyword>
<gene>
    <name evidence="1" type="ORF">C8F04DRAFT_1080890</name>
</gene>
<name>A0AAD6T6U0_9AGAR</name>
<comment type="caution">
    <text evidence="1">The sequence shown here is derived from an EMBL/GenBank/DDBJ whole genome shotgun (WGS) entry which is preliminary data.</text>
</comment>
<reference evidence="1" key="1">
    <citation type="submission" date="2023-03" db="EMBL/GenBank/DDBJ databases">
        <title>Massive genome expansion in bonnet fungi (Mycena s.s.) driven by repeated elements and novel gene families across ecological guilds.</title>
        <authorList>
            <consortium name="Lawrence Berkeley National Laboratory"/>
            <person name="Harder C.B."/>
            <person name="Miyauchi S."/>
            <person name="Viragh M."/>
            <person name="Kuo A."/>
            <person name="Thoen E."/>
            <person name="Andreopoulos B."/>
            <person name="Lu D."/>
            <person name="Skrede I."/>
            <person name="Drula E."/>
            <person name="Henrissat B."/>
            <person name="Morin E."/>
            <person name="Kohler A."/>
            <person name="Barry K."/>
            <person name="LaButti K."/>
            <person name="Morin E."/>
            <person name="Salamov A."/>
            <person name="Lipzen A."/>
            <person name="Mereny Z."/>
            <person name="Hegedus B."/>
            <person name="Baldrian P."/>
            <person name="Stursova M."/>
            <person name="Weitz H."/>
            <person name="Taylor A."/>
            <person name="Grigoriev I.V."/>
            <person name="Nagy L.G."/>
            <person name="Martin F."/>
            <person name="Kauserud H."/>
        </authorList>
    </citation>
    <scope>NUCLEOTIDE SEQUENCE</scope>
    <source>
        <strain evidence="1">CBHHK200</strain>
    </source>
</reference>
<evidence type="ECO:0000313" key="1">
    <source>
        <dbReference type="EMBL" id="KAJ7040894.1"/>
    </source>
</evidence>
<dbReference type="InterPro" id="IPR036400">
    <property type="entry name" value="Cyt_B5-like_heme/steroid_sf"/>
</dbReference>
<sequence length="135" mass="14677">MSTVDKDFSLILPPPIRGINDESAVSELYGQLAVYSVTSLSGVDEDGTPDPRILVGLREYVFDVSAINGFFAPNKLYSKFAGRDISCALARSSYEDENINRGALGFDFEGVESVGWLGFPVQKSIQNCGQAFRAL</sequence>